<evidence type="ECO:0000256" key="3">
    <source>
        <dbReference type="ARBA" id="ARBA00022980"/>
    </source>
</evidence>
<evidence type="ECO:0000256" key="5">
    <source>
        <dbReference type="ARBA" id="ARBA00023274"/>
    </source>
</evidence>
<dbReference type="STRING" id="1408657.A0A0W4ZR81"/>
<evidence type="ECO:0000256" key="7">
    <source>
        <dbReference type="ARBA" id="ARBA00035179"/>
    </source>
</evidence>
<gene>
    <name evidence="8" type="ORF">T551_01437</name>
</gene>
<keyword evidence="9" id="KW-1185">Reference proteome</keyword>
<evidence type="ECO:0000313" key="8">
    <source>
        <dbReference type="EMBL" id="KTW30885.1"/>
    </source>
</evidence>
<dbReference type="GO" id="GO:0005762">
    <property type="term" value="C:mitochondrial large ribosomal subunit"/>
    <property type="evidence" value="ECO:0007669"/>
    <property type="project" value="TreeGrafter"/>
</dbReference>
<accession>A0A0W4ZR81</accession>
<dbReference type="RefSeq" id="XP_018229875.1">
    <property type="nucleotide sequence ID" value="XM_018373700.1"/>
</dbReference>
<dbReference type="Proteomes" id="UP000053447">
    <property type="component" value="Unassembled WGS sequence"/>
</dbReference>
<evidence type="ECO:0000256" key="4">
    <source>
        <dbReference type="ARBA" id="ARBA00023128"/>
    </source>
</evidence>
<evidence type="ECO:0000256" key="6">
    <source>
        <dbReference type="ARBA" id="ARBA00033752"/>
    </source>
</evidence>
<reference evidence="9" key="1">
    <citation type="journal article" date="2016" name="Nat. Commun.">
        <title>Genome analysis of three Pneumocystis species reveals adaptation mechanisms to life exclusively in mammalian hosts.</title>
        <authorList>
            <person name="Ma L."/>
            <person name="Chen Z."/>
            <person name="Huang D.W."/>
            <person name="Kutty G."/>
            <person name="Ishihara M."/>
            <person name="Wang H."/>
            <person name="Abouelleil A."/>
            <person name="Bishop L."/>
            <person name="Davey E."/>
            <person name="Deng R."/>
            <person name="Deng X."/>
            <person name="Fan L."/>
            <person name="Fantoni G."/>
            <person name="Fitzgerald M."/>
            <person name="Gogineni E."/>
            <person name="Goldberg J.M."/>
            <person name="Handley G."/>
            <person name="Hu X."/>
            <person name="Huber C."/>
            <person name="Jiao X."/>
            <person name="Jones K."/>
            <person name="Levin J.Z."/>
            <person name="Liu Y."/>
            <person name="Macdonald P."/>
            <person name="Melnikov A."/>
            <person name="Raley C."/>
            <person name="Sassi M."/>
            <person name="Sherman B.T."/>
            <person name="Song X."/>
            <person name="Sykes S."/>
            <person name="Tran B."/>
            <person name="Walsh L."/>
            <person name="Xia Y."/>
            <person name="Yang J."/>
            <person name="Young S."/>
            <person name="Zeng Q."/>
            <person name="Zheng X."/>
            <person name="Stephens R."/>
            <person name="Nusbaum C."/>
            <person name="Birren B.W."/>
            <person name="Azadi P."/>
            <person name="Lempicki R.A."/>
            <person name="Cuomo C.A."/>
            <person name="Kovacs J.A."/>
        </authorList>
    </citation>
    <scope>NUCLEOTIDE SEQUENCE [LARGE SCALE GENOMIC DNA]</scope>
    <source>
        <strain evidence="9">RU7</strain>
    </source>
</reference>
<name>A0A0W4ZR81_PNEJ7</name>
<dbReference type="PANTHER" id="PTHR28595">
    <property type="entry name" value="39S RIBOSOMAL PROTEIN L54, MITOCHONDRIAL"/>
    <property type="match status" value="1"/>
</dbReference>
<comment type="caution">
    <text evidence="8">The sequence shown here is derived from an EMBL/GenBank/DDBJ whole genome shotgun (WGS) entry which is preliminary data.</text>
</comment>
<sequence length="118" mass="14108">MTSFRRSLYFNSFFSNKITFKYSRHFLNLTKYILITRGDYRHFSIKTLAPEGTILKGINIYKKGSDPVALKESEYPNWLWKILDEDSSILDKEIIKKKEYKKNNKEKIKTNNFLKSQL</sequence>
<dbReference type="EMBL" id="LFWA01000006">
    <property type="protein sequence ID" value="KTW30885.1"/>
    <property type="molecule type" value="Genomic_DNA"/>
</dbReference>
<dbReference type="VEuPathDB" id="FungiDB:T551_01437"/>
<evidence type="ECO:0000256" key="1">
    <source>
        <dbReference type="ARBA" id="ARBA00004173"/>
    </source>
</evidence>
<evidence type="ECO:0000313" key="9">
    <source>
        <dbReference type="Proteomes" id="UP000053447"/>
    </source>
</evidence>
<dbReference type="InterPro" id="IPR013870">
    <property type="entry name" value="Ribosomal_mL54"/>
</dbReference>
<protein>
    <recommendedName>
        <fullName evidence="7">Large ribosomal subunit protein mL54</fullName>
    </recommendedName>
</protein>
<keyword evidence="4" id="KW-0496">Mitochondrion</keyword>
<dbReference type="AlphaFoldDB" id="A0A0W4ZR81"/>
<keyword evidence="3" id="KW-0689">Ribosomal protein</keyword>
<dbReference type="eggNOG" id="KOG3435">
    <property type="taxonomic scope" value="Eukaryota"/>
</dbReference>
<comment type="similarity">
    <text evidence="6">Belongs to the mitochondrion-specific ribosomal protein mL54 family.</text>
</comment>
<organism evidence="8 9">
    <name type="scientific">Pneumocystis jirovecii (strain RU7)</name>
    <name type="common">Human pneumocystis pneumonia agent</name>
    <dbReference type="NCBI Taxonomy" id="1408657"/>
    <lineage>
        <taxon>Eukaryota</taxon>
        <taxon>Fungi</taxon>
        <taxon>Dikarya</taxon>
        <taxon>Ascomycota</taxon>
        <taxon>Taphrinomycotina</taxon>
        <taxon>Pneumocystomycetes</taxon>
        <taxon>Pneumocystaceae</taxon>
        <taxon>Pneumocystis</taxon>
    </lineage>
</organism>
<evidence type="ECO:0000256" key="2">
    <source>
        <dbReference type="ARBA" id="ARBA00022946"/>
    </source>
</evidence>
<dbReference type="OrthoDB" id="10252718at2759"/>
<dbReference type="GO" id="GO:0003735">
    <property type="term" value="F:structural constituent of ribosome"/>
    <property type="evidence" value="ECO:0007669"/>
    <property type="project" value="TreeGrafter"/>
</dbReference>
<keyword evidence="5" id="KW-0687">Ribonucleoprotein</keyword>
<comment type="subcellular location">
    <subcellularLocation>
        <location evidence="1">Mitochondrion</location>
    </subcellularLocation>
</comment>
<keyword evidence="2" id="KW-0809">Transit peptide</keyword>
<dbReference type="PANTHER" id="PTHR28595:SF1">
    <property type="entry name" value="LARGE RIBOSOMAL SUBUNIT PROTEIN ML54"/>
    <property type="match status" value="1"/>
</dbReference>
<dbReference type="GeneID" id="28939955"/>
<proteinExistence type="inferred from homology"/>
<dbReference type="Pfam" id="PF08561">
    <property type="entry name" value="Ribosomal_L37"/>
    <property type="match status" value="1"/>
</dbReference>